<gene>
    <name evidence="2" type="ORF">GCM10010389_54730</name>
</gene>
<dbReference type="EMBL" id="BMWH01000028">
    <property type="protein sequence ID" value="GHA08650.1"/>
    <property type="molecule type" value="Genomic_DNA"/>
</dbReference>
<protein>
    <submittedName>
        <fullName evidence="2">Uncharacterized protein</fullName>
    </submittedName>
</protein>
<reference evidence="2" key="2">
    <citation type="submission" date="2020-09" db="EMBL/GenBank/DDBJ databases">
        <authorList>
            <person name="Sun Q."/>
            <person name="Ohkuma M."/>
        </authorList>
    </citation>
    <scope>NUCLEOTIDE SEQUENCE</scope>
    <source>
        <strain evidence="2">JCM 5016</strain>
    </source>
</reference>
<evidence type="ECO:0000256" key="1">
    <source>
        <dbReference type="SAM" id="MobiDB-lite"/>
    </source>
</evidence>
<feature type="compositionally biased region" description="Basic residues" evidence="1">
    <location>
        <begin position="105"/>
        <end position="117"/>
    </location>
</feature>
<feature type="region of interest" description="Disordered" evidence="1">
    <location>
        <begin position="73"/>
        <end position="117"/>
    </location>
</feature>
<feature type="region of interest" description="Disordered" evidence="1">
    <location>
        <begin position="1"/>
        <end position="24"/>
    </location>
</feature>
<feature type="compositionally biased region" description="Acidic residues" evidence="1">
    <location>
        <begin position="76"/>
        <end position="86"/>
    </location>
</feature>
<name>A0A918RU58_9ACTN</name>
<keyword evidence="3" id="KW-1185">Reference proteome</keyword>
<feature type="compositionally biased region" description="Low complexity" evidence="1">
    <location>
        <begin position="87"/>
        <end position="98"/>
    </location>
</feature>
<feature type="compositionally biased region" description="Basic and acidic residues" evidence="1">
    <location>
        <begin position="8"/>
        <end position="21"/>
    </location>
</feature>
<reference evidence="2" key="1">
    <citation type="journal article" date="2014" name="Int. J. Syst. Evol. Microbiol.">
        <title>Complete genome sequence of Corynebacterium casei LMG S-19264T (=DSM 44701T), isolated from a smear-ripened cheese.</title>
        <authorList>
            <consortium name="US DOE Joint Genome Institute (JGI-PGF)"/>
            <person name="Walter F."/>
            <person name="Albersmeier A."/>
            <person name="Kalinowski J."/>
            <person name="Ruckert C."/>
        </authorList>
    </citation>
    <scope>NUCLEOTIDE SEQUENCE</scope>
    <source>
        <strain evidence="2">JCM 5016</strain>
    </source>
</reference>
<dbReference type="Proteomes" id="UP000623010">
    <property type="component" value="Unassembled WGS sequence"/>
</dbReference>
<evidence type="ECO:0000313" key="2">
    <source>
        <dbReference type="EMBL" id="GHA08650.1"/>
    </source>
</evidence>
<comment type="caution">
    <text evidence="2">The sequence shown here is derived from an EMBL/GenBank/DDBJ whole genome shotgun (WGS) entry which is preliminary data.</text>
</comment>
<organism evidence="2 3">
    <name type="scientific">Streptomyces echinoruber</name>
    <dbReference type="NCBI Taxonomy" id="68898"/>
    <lineage>
        <taxon>Bacteria</taxon>
        <taxon>Bacillati</taxon>
        <taxon>Actinomycetota</taxon>
        <taxon>Actinomycetes</taxon>
        <taxon>Kitasatosporales</taxon>
        <taxon>Streptomycetaceae</taxon>
        <taxon>Streptomyces</taxon>
    </lineage>
</organism>
<dbReference type="AlphaFoldDB" id="A0A918RU58"/>
<sequence length="117" mass="12271">MSSGRNRAHGDVTRPRHESITARRNPVPLPFYARYCAPQSLASGGAPVRAGDGAAGMKGACCGSQLSADFSVDFSADPDADLDADPDAGPAAQKALPGRGDRRGPRARGRRLRQVQQ</sequence>
<accession>A0A918RU58</accession>
<proteinExistence type="predicted"/>
<evidence type="ECO:0000313" key="3">
    <source>
        <dbReference type="Proteomes" id="UP000623010"/>
    </source>
</evidence>